<protein>
    <submittedName>
        <fullName evidence="1">Uncharacterized protein</fullName>
    </submittedName>
</protein>
<dbReference type="RefSeq" id="WP_009987947.1">
    <property type="nucleotide sequence ID" value="NZ_JACIHU010000018.1"/>
</dbReference>
<gene>
    <name evidence="1" type="ORF">GGE46_005840</name>
    <name evidence="2" type="ORF">GGE57_005836</name>
</gene>
<accession>A0A7W6YAD4</accession>
<evidence type="ECO:0000313" key="3">
    <source>
        <dbReference type="Proteomes" id="UP000523431"/>
    </source>
</evidence>
<dbReference type="Proteomes" id="UP000557344">
    <property type="component" value="Unassembled WGS sequence"/>
</dbReference>
<dbReference type="EMBL" id="JACIID010000018">
    <property type="protein sequence ID" value="MBB4539047.1"/>
    <property type="molecule type" value="Genomic_DNA"/>
</dbReference>
<reference evidence="3 4" key="1">
    <citation type="submission" date="2020-08" db="EMBL/GenBank/DDBJ databases">
        <title>Genomic Encyclopedia of Type Strains, Phase IV (KMG-V): Genome sequencing to study the core and pangenomes of soil and plant-associated prokaryotes.</title>
        <authorList>
            <person name="Whitman W."/>
        </authorList>
    </citation>
    <scope>NUCLEOTIDE SEQUENCE [LARGE SCALE GENOMIC DNA]</scope>
    <source>
        <strain evidence="1 4">SEMIA 471</strain>
        <strain evidence="2 3">SEMIA 489</strain>
    </source>
</reference>
<dbReference type="AlphaFoldDB" id="A0A7W6YAD4"/>
<organism evidence="1 4">
    <name type="scientific">Rhizobium etli</name>
    <dbReference type="NCBI Taxonomy" id="29449"/>
    <lineage>
        <taxon>Bacteria</taxon>
        <taxon>Pseudomonadati</taxon>
        <taxon>Pseudomonadota</taxon>
        <taxon>Alphaproteobacteria</taxon>
        <taxon>Hyphomicrobiales</taxon>
        <taxon>Rhizobiaceae</taxon>
        <taxon>Rhizobium/Agrobacterium group</taxon>
        <taxon>Rhizobium</taxon>
    </lineage>
</organism>
<dbReference type="Proteomes" id="UP000523431">
    <property type="component" value="Unassembled WGS sequence"/>
</dbReference>
<comment type="caution">
    <text evidence="1">The sequence shown here is derived from an EMBL/GenBank/DDBJ whole genome shotgun (WGS) entry which is preliminary data.</text>
</comment>
<name>A0A7W6YAD4_RHIET</name>
<evidence type="ECO:0000313" key="1">
    <source>
        <dbReference type="EMBL" id="MBB4483219.1"/>
    </source>
</evidence>
<evidence type="ECO:0000313" key="2">
    <source>
        <dbReference type="EMBL" id="MBB4539047.1"/>
    </source>
</evidence>
<evidence type="ECO:0000313" key="4">
    <source>
        <dbReference type="Proteomes" id="UP000557344"/>
    </source>
</evidence>
<proteinExistence type="predicted"/>
<sequence>MLQQIIAVIDGEIAKRTSDKFGIRFSLDLFNPLVRAGNIKMATFTAFGTGAFPEQLPAYDGKYFAAVDIEMDGLEFEVGTPKP</sequence>
<dbReference type="EMBL" id="JACIHU010000018">
    <property type="protein sequence ID" value="MBB4483219.1"/>
    <property type="molecule type" value="Genomic_DNA"/>
</dbReference>